<keyword evidence="1" id="KW-0812">Transmembrane</keyword>
<keyword evidence="1" id="KW-1133">Transmembrane helix</keyword>
<keyword evidence="1" id="KW-0472">Membrane</keyword>
<feature type="transmembrane region" description="Helical" evidence="1">
    <location>
        <begin position="36"/>
        <end position="56"/>
    </location>
</feature>
<keyword evidence="3" id="KW-1185">Reference proteome</keyword>
<reference evidence="2 3" key="1">
    <citation type="submission" date="2016-10" db="EMBL/GenBank/DDBJ databases">
        <authorList>
            <person name="de Groot N.N."/>
        </authorList>
    </citation>
    <scope>NUCLEOTIDE SEQUENCE [LARGE SCALE GENOMIC DNA]</scope>
    <source>
        <strain evidence="2 3">CGMCC 1.3442</strain>
    </source>
</reference>
<dbReference type="AlphaFoldDB" id="A0A1G9YKI5"/>
<proteinExistence type="predicted"/>
<feature type="transmembrane region" description="Helical" evidence="1">
    <location>
        <begin position="68"/>
        <end position="86"/>
    </location>
</feature>
<dbReference type="STRING" id="237069.SAMN05216498_1454"/>
<gene>
    <name evidence="2" type="ORF">SAMN05216498_1454</name>
</gene>
<dbReference type="OrthoDB" id="2428552at2"/>
<dbReference type="EMBL" id="FNIG01000002">
    <property type="protein sequence ID" value="SDN09627.1"/>
    <property type="molecule type" value="Genomic_DNA"/>
</dbReference>
<name>A0A1G9YKI5_9BACI</name>
<dbReference type="Proteomes" id="UP000199334">
    <property type="component" value="Unassembled WGS sequence"/>
</dbReference>
<organism evidence="2 3">
    <name type="scientific">Tenuibacillus multivorans</name>
    <dbReference type="NCBI Taxonomy" id="237069"/>
    <lineage>
        <taxon>Bacteria</taxon>
        <taxon>Bacillati</taxon>
        <taxon>Bacillota</taxon>
        <taxon>Bacilli</taxon>
        <taxon>Bacillales</taxon>
        <taxon>Bacillaceae</taxon>
        <taxon>Tenuibacillus</taxon>
    </lineage>
</organism>
<feature type="transmembrane region" description="Helical" evidence="1">
    <location>
        <begin position="9"/>
        <end position="30"/>
    </location>
</feature>
<evidence type="ECO:0000313" key="3">
    <source>
        <dbReference type="Proteomes" id="UP000199334"/>
    </source>
</evidence>
<evidence type="ECO:0000256" key="1">
    <source>
        <dbReference type="SAM" id="Phobius"/>
    </source>
</evidence>
<accession>A0A1G9YKI5</accession>
<dbReference type="RefSeq" id="WP_093855929.1">
    <property type="nucleotide sequence ID" value="NZ_BJVZ01000026.1"/>
</dbReference>
<protein>
    <submittedName>
        <fullName evidence="2">Uncharacterized protein</fullName>
    </submittedName>
</protein>
<evidence type="ECO:0000313" key="2">
    <source>
        <dbReference type="EMBL" id="SDN09627.1"/>
    </source>
</evidence>
<sequence>MSKEIKDKYLYLVIGYTGLLLIGLAVLRSISVMQDTSSYVLTMFGYACCVSYFKFADNKIGATKKDKLIFRVGFLVALLVIAFLIYD</sequence>